<evidence type="ECO:0000313" key="2">
    <source>
        <dbReference type="Proteomes" id="UP000640485"/>
    </source>
</evidence>
<dbReference type="RefSeq" id="WP_200685614.1">
    <property type="nucleotide sequence ID" value="NZ_JAEPRQ010000002.1"/>
</dbReference>
<dbReference type="Proteomes" id="UP000640485">
    <property type="component" value="Unassembled WGS sequence"/>
</dbReference>
<organism evidence="1 2">
    <name type="scientific">Paracoccus caeni</name>
    <dbReference type="NCBI Taxonomy" id="657651"/>
    <lineage>
        <taxon>Bacteria</taxon>
        <taxon>Pseudomonadati</taxon>
        <taxon>Pseudomonadota</taxon>
        <taxon>Alphaproteobacteria</taxon>
        <taxon>Rhodobacterales</taxon>
        <taxon>Paracoccaceae</taxon>
        <taxon>Paracoccus</taxon>
    </lineage>
</organism>
<dbReference type="AlphaFoldDB" id="A0A934SC27"/>
<sequence length="75" mass="8165">MASTATLETKISALTLSAFAAPFKALWRGVVILFETSSRMQALESLSRVPDAELDARGLNRDAEIRRIMGVAMLP</sequence>
<evidence type="ECO:0000313" key="1">
    <source>
        <dbReference type="EMBL" id="MBK4216081.1"/>
    </source>
</evidence>
<dbReference type="EMBL" id="JAEPRQ010000002">
    <property type="protein sequence ID" value="MBK4216081.1"/>
    <property type="molecule type" value="Genomic_DNA"/>
</dbReference>
<gene>
    <name evidence="1" type="ORF">JJJ17_09100</name>
</gene>
<proteinExistence type="predicted"/>
<protein>
    <recommendedName>
        <fullName evidence="3">DUF1127 domain-containing protein</fullName>
    </recommendedName>
</protein>
<comment type="caution">
    <text evidence="1">The sequence shown here is derived from an EMBL/GenBank/DDBJ whole genome shotgun (WGS) entry which is preliminary data.</text>
</comment>
<evidence type="ECO:0008006" key="3">
    <source>
        <dbReference type="Google" id="ProtNLM"/>
    </source>
</evidence>
<reference evidence="1" key="1">
    <citation type="submission" date="2021-01" db="EMBL/GenBank/DDBJ databases">
        <title>Paracoccus amoyensis sp. nov., isolated from the surface seawater along the coast of Xiamen Island, China.</title>
        <authorList>
            <person name="Lyu L."/>
        </authorList>
    </citation>
    <scope>NUCLEOTIDE SEQUENCE</scope>
    <source>
        <strain evidence="1">MJ17</strain>
    </source>
</reference>
<name>A0A934SC27_9RHOB</name>
<keyword evidence="2" id="KW-1185">Reference proteome</keyword>
<accession>A0A934SC27</accession>